<dbReference type="GeneID" id="66825141"/>
<evidence type="ECO:0000313" key="3">
    <source>
        <dbReference type="EMBL" id="CAH6222658.1"/>
    </source>
</evidence>
<dbReference type="AlphaFoldDB" id="A0A356RTP3"/>
<evidence type="ECO:0000313" key="5">
    <source>
        <dbReference type="Proteomes" id="UP000254640"/>
    </source>
</evidence>
<gene>
    <name evidence="4" type="primary">flk</name>
    <name evidence="3" type="ORF">DAPPPG734_06080</name>
    <name evidence="4" type="ORF">NCTC9381_01621</name>
</gene>
<proteinExistence type="predicted"/>
<evidence type="ECO:0000256" key="2">
    <source>
        <dbReference type="SAM" id="Phobius"/>
    </source>
</evidence>
<dbReference type="NCBIfam" id="NF007987">
    <property type="entry name" value="PRK10715.1"/>
    <property type="match status" value="1"/>
</dbReference>
<dbReference type="Proteomes" id="UP001158961">
    <property type="component" value="Chromosome"/>
</dbReference>
<evidence type="ECO:0000256" key="1">
    <source>
        <dbReference type="SAM" id="MobiDB-lite"/>
    </source>
</evidence>
<dbReference type="GO" id="GO:0016020">
    <property type="term" value="C:membrane"/>
    <property type="evidence" value="ECO:0007669"/>
    <property type="project" value="InterPro"/>
</dbReference>
<feature type="transmembrane region" description="Helical" evidence="2">
    <location>
        <begin position="331"/>
        <end position="348"/>
    </location>
</feature>
<keyword evidence="2" id="KW-0812">Transmembrane</keyword>
<keyword evidence="4" id="KW-0966">Cell projection</keyword>
<dbReference type="STRING" id="549.BEE12_01290"/>
<dbReference type="InterPro" id="IPR023597">
    <property type="entry name" value="Flagellar_regulator_Flk"/>
</dbReference>
<dbReference type="RefSeq" id="WP_010671443.1">
    <property type="nucleotide sequence ID" value="NZ_CP046722.1"/>
</dbReference>
<protein>
    <submittedName>
        <fullName evidence="3">Flagella biosynthesis regulator Flk</fullName>
    </submittedName>
    <submittedName>
        <fullName evidence="4">Flagellar regulator flk</fullName>
    </submittedName>
</protein>
<dbReference type="EMBL" id="UGSO01000001">
    <property type="protein sequence ID" value="SUB15727.1"/>
    <property type="molecule type" value="Genomic_DNA"/>
</dbReference>
<keyword evidence="5" id="KW-1185">Reference proteome</keyword>
<keyword evidence="2" id="KW-0472">Membrane</keyword>
<accession>A0A356RTP3</accession>
<keyword evidence="4" id="KW-0969">Cilium</keyword>
<dbReference type="GO" id="GO:0010468">
    <property type="term" value="P:regulation of gene expression"/>
    <property type="evidence" value="ECO:0007669"/>
    <property type="project" value="InterPro"/>
</dbReference>
<reference evidence="4 5" key="1">
    <citation type="submission" date="2018-06" db="EMBL/GenBank/DDBJ databases">
        <authorList>
            <consortium name="Pathogen Informatics"/>
            <person name="Doyle S."/>
        </authorList>
    </citation>
    <scope>NUCLEOTIDE SEQUENCE [LARGE SCALE GENOMIC DNA]</scope>
    <source>
        <strain evidence="4 5">NCTC9381</strain>
    </source>
</reference>
<organism evidence="4 5">
    <name type="scientific">Enterobacter agglomerans</name>
    <name type="common">Erwinia herbicola</name>
    <name type="synonym">Pantoea agglomerans</name>
    <dbReference type="NCBI Taxonomy" id="549"/>
    <lineage>
        <taxon>Bacteria</taxon>
        <taxon>Pseudomonadati</taxon>
        <taxon>Pseudomonadota</taxon>
        <taxon>Gammaproteobacteria</taxon>
        <taxon>Enterobacterales</taxon>
        <taxon>Erwiniaceae</taxon>
        <taxon>Pantoea</taxon>
        <taxon>Pantoea agglomerans group</taxon>
    </lineage>
</organism>
<sequence length="349" mass="38773">MQPLSGPGVPVGDRSSVNPQTGVTRHGSVAGEQPLSPAQRTTLERLIVRISSLSNLKAPELWAGVRHEVGVKSEAELQSRHFPAAEQYLNGRLTQTQNGHATRQLMTQLTDLLPKGNNRQAVSDFIRQQFGQTVLSALSQDQLRQVLTMLQNGQMTIPQPQQIRVSDRTLLPAEHHTLNQQVVRLAAATGESTGKLWTAALKLVNLTSGDPIPSRHFPLLTQYLQVRQTLSQHSAPTLQLLEASLKQPLDQQERQQLEDYSQQRFQATPQTVLTVTQTQDLLNFLFSRRADRAEKLLEQPLAASEIKPQPIWSPFVASLPPAIQPLAERPLLGFFVALVVITLLLWLVL</sequence>
<evidence type="ECO:0000313" key="4">
    <source>
        <dbReference type="EMBL" id="SUB15727.1"/>
    </source>
</evidence>
<keyword evidence="4" id="KW-0282">Flagellum</keyword>
<keyword evidence="2" id="KW-1133">Transmembrane helix</keyword>
<feature type="region of interest" description="Disordered" evidence="1">
    <location>
        <begin position="1"/>
        <end position="37"/>
    </location>
</feature>
<name>A0A356RTP3_ENTAG</name>
<reference evidence="3" key="2">
    <citation type="submission" date="2022-05" db="EMBL/GenBank/DDBJ databases">
        <authorList>
            <person name="Pothier F. J."/>
        </authorList>
    </citation>
    <scope>NUCLEOTIDE SEQUENCE</scope>
    <source>
        <strain evidence="3">DAPP-PG734</strain>
    </source>
</reference>
<dbReference type="EMBL" id="OW970315">
    <property type="protein sequence ID" value="CAH6222658.1"/>
    <property type="molecule type" value="Genomic_DNA"/>
</dbReference>
<dbReference type="Proteomes" id="UP000254640">
    <property type="component" value="Unassembled WGS sequence"/>
</dbReference>